<dbReference type="PANTHER" id="PTHR35218">
    <property type="entry name" value="RNASE H DOMAIN-CONTAINING PROTEIN"/>
    <property type="match status" value="1"/>
</dbReference>
<dbReference type="InterPro" id="IPR005135">
    <property type="entry name" value="Endo/exonuclease/phosphatase"/>
</dbReference>
<evidence type="ECO:0000313" key="3">
    <source>
        <dbReference type="Proteomes" id="UP000015106"/>
    </source>
</evidence>
<dbReference type="InterPro" id="IPR036691">
    <property type="entry name" value="Endo/exonu/phosph_ase_sf"/>
</dbReference>
<dbReference type="Proteomes" id="UP000015106">
    <property type="component" value="Unassembled WGS sequence"/>
</dbReference>
<dbReference type="AlphaFoldDB" id="A0A8R7VFT4"/>
<dbReference type="SUPFAM" id="SSF56219">
    <property type="entry name" value="DNase I-like"/>
    <property type="match status" value="1"/>
</dbReference>
<organism evidence="2 3">
    <name type="scientific">Triticum urartu</name>
    <name type="common">Red wild einkorn</name>
    <name type="synonym">Crithodium urartu</name>
    <dbReference type="NCBI Taxonomy" id="4572"/>
    <lineage>
        <taxon>Eukaryota</taxon>
        <taxon>Viridiplantae</taxon>
        <taxon>Streptophyta</taxon>
        <taxon>Embryophyta</taxon>
        <taxon>Tracheophyta</taxon>
        <taxon>Spermatophyta</taxon>
        <taxon>Magnoliopsida</taxon>
        <taxon>Liliopsida</taxon>
        <taxon>Poales</taxon>
        <taxon>Poaceae</taxon>
        <taxon>BOP clade</taxon>
        <taxon>Pooideae</taxon>
        <taxon>Triticodae</taxon>
        <taxon>Triticeae</taxon>
        <taxon>Triticinae</taxon>
        <taxon>Triticum</taxon>
    </lineage>
</organism>
<keyword evidence="3" id="KW-1185">Reference proteome</keyword>
<feature type="domain" description="Endonuclease/exonuclease/phosphatase" evidence="1">
    <location>
        <begin position="6"/>
        <end position="152"/>
    </location>
</feature>
<dbReference type="Gene3D" id="3.60.10.10">
    <property type="entry name" value="Endonuclease/exonuclease/phosphatase"/>
    <property type="match status" value="1"/>
</dbReference>
<dbReference type="Pfam" id="PF03372">
    <property type="entry name" value="Exo_endo_phos"/>
    <property type="match status" value="1"/>
</dbReference>
<reference evidence="2" key="2">
    <citation type="submission" date="2022-06" db="UniProtKB">
        <authorList>
            <consortium name="EnsemblPlants"/>
        </authorList>
    </citation>
    <scope>IDENTIFICATION</scope>
</reference>
<reference evidence="3" key="1">
    <citation type="journal article" date="2013" name="Nature">
        <title>Draft genome of the wheat A-genome progenitor Triticum urartu.</title>
        <authorList>
            <person name="Ling H.Q."/>
            <person name="Zhao S."/>
            <person name="Liu D."/>
            <person name="Wang J."/>
            <person name="Sun H."/>
            <person name="Zhang C."/>
            <person name="Fan H."/>
            <person name="Li D."/>
            <person name="Dong L."/>
            <person name="Tao Y."/>
            <person name="Gao C."/>
            <person name="Wu H."/>
            <person name="Li Y."/>
            <person name="Cui Y."/>
            <person name="Guo X."/>
            <person name="Zheng S."/>
            <person name="Wang B."/>
            <person name="Yu K."/>
            <person name="Liang Q."/>
            <person name="Yang W."/>
            <person name="Lou X."/>
            <person name="Chen J."/>
            <person name="Feng M."/>
            <person name="Jian J."/>
            <person name="Zhang X."/>
            <person name="Luo G."/>
            <person name="Jiang Y."/>
            <person name="Liu J."/>
            <person name="Wang Z."/>
            <person name="Sha Y."/>
            <person name="Zhang B."/>
            <person name="Wu H."/>
            <person name="Tang D."/>
            <person name="Shen Q."/>
            <person name="Xue P."/>
            <person name="Zou S."/>
            <person name="Wang X."/>
            <person name="Liu X."/>
            <person name="Wang F."/>
            <person name="Yang Y."/>
            <person name="An X."/>
            <person name="Dong Z."/>
            <person name="Zhang K."/>
            <person name="Zhang X."/>
            <person name="Luo M.C."/>
            <person name="Dvorak J."/>
            <person name="Tong Y."/>
            <person name="Wang J."/>
            <person name="Yang H."/>
            <person name="Li Z."/>
            <person name="Wang D."/>
            <person name="Zhang A."/>
            <person name="Wang J."/>
        </authorList>
    </citation>
    <scope>NUCLEOTIDE SEQUENCE</scope>
    <source>
        <strain evidence="3">cv. G1812</strain>
    </source>
</reference>
<dbReference type="GO" id="GO:0003824">
    <property type="term" value="F:catalytic activity"/>
    <property type="evidence" value="ECO:0007669"/>
    <property type="project" value="InterPro"/>
</dbReference>
<evidence type="ECO:0000259" key="1">
    <source>
        <dbReference type="Pfam" id="PF03372"/>
    </source>
</evidence>
<dbReference type="EnsemblPlants" id="TuG1812S0003333600.01.T01">
    <property type="protein sequence ID" value="TuG1812S0003333600.01.T01.s_cds14275"/>
    <property type="gene ID" value="TuG1812S0003333600.01"/>
</dbReference>
<accession>A0A8R7VFT4</accession>
<evidence type="ECO:0000313" key="2">
    <source>
        <dbReference type="EnsemblPlants" id="TuG1812S0003333600.01.T01.s_cds14275"/>
    </source>
</evidence>
<dbReference type="Gramene" id="TuG1812S0003333600.01.T01">
    <property type="protein sequence ID" value="TuG1812S0003333600.01.T01.s_cds14275"/>
    <property type="gene ID" value="TuG1812S0003333600.01"/>
</dbReference>
<dbReference type="PANTHER" id="PTHR35218:SF9">
    <property type="entry name" value="ENDONUCLEASE_EXONUCLEASE_PHOSPHATASE DOMAIN-CONTAINING PROTEIN"/>
    <property type="match status" value="1"/>
</dbReference>
<proteinExistence type="predicted"/>
<protein>
    <recommendedName>
        <fullName evidence="1">Endonuclease/exonuclease/phosphatase domain-containing protein</fullName>
    </recommendedName>
</protein>
<sequence>MKILGWNCRSMFSPTAVRELLELQGRTKADVIFLLESHLNKYKADEVRRVLNFDSMFVVESDGWAGGLVLFYHKINKVVLNYVSDNFIDILFMNEDIVQWRFTGFYGRPSWSERSLSWDDIRNLHCKGKHPWVVLGDFNEILLSSEKEGGNAIPNAMMRDFRNCLQEMYWQSLHLEERRN</sequence>
<name>A0A8R7VFT4_TRIUA</name>